<dbReference type="Gene3D" id="2.60.40.1190">
    <property type="match status" value="1"/>
</dbReference>
<dbReference type="AlphaFoldDB" id="A0A163JHK6"/>
<feature type="domain" description="Carbohydrate-binding" evidence="1">
    <location>
        <begin position="26"/>
        <end position="208"/>
    </location>
</feature>
<evidence type="ECO:0000259" key="1">
    <source>
        <dbReference type="Pfam" id="PF06452"/>
    </source>
</evidence>
<comment type="caution">
    <text evidence="2">The sequence shown here is derived from an EMBL/GenBank/DDBJ whole genome shotgun (WGS) entry which is preliminary data.</text>
</comment>
<dbReference type="CDD" id="cd09620">
    <property type="entry name" value="CBM9_like_3"/>
    <property type="match status" value="1"/>
</dbReference>
<dbReference type="Pfam" id="PF06452">
    <property type="entry name" value="CBM9_1"/>
    <property type="match status" value="1"/>
</dbReference>
<dbReference type="SUPFAM" id="SSF49344">
    <property type="entry name" value="CBD9-like"/>
    <property type="match status" value="1"/>
</dbReference>
<dbReference type="InterPro" id="IPR010502">
    <property type="entry name" value="Carb-bd_dom_fam9"/>
</dbReference>
<dbReference type="STRING" id="59843.A3958_11545"/>
<dbReference type="Proteomes" id="UP000076796">
    <property type="component" value="Unassembled WGS sequence"/>
</dbReference>
<reference evidence="2" key="1">
    <citation type="journal article" date="2016" name="Genome Announc.">
        <title>Draft genomes of two strains of Paenibacillus glucanolyticus with capability to degrade lignocellulose.</title>
        <authorList>
            <person name="Mathews S.L."/>
            <person name="Pawlak J."/>
            <person name="Grunden A.M."/>
        </authorList>
    </citation>
    <scope>NUCLEOTIDE SEQUENCE [LARGE SCALE GENOMIC DNA]</scope>
    <source>
        <strain evidence="2">SLM1</strain>
    </source>
</reference>
<dbReference type="OrthoDB" id="9786766at2"/>
<dbReference type="GO" id="GO:0030246">
    <property type="term" value="F:carbohydrate binding"/>
    <property type="evidence" value="ECO:0007669"/>
    <property type="project" value="InterPro"/>
</dbReference>
<protein>
    <recommendedName>
        <fullName evidence="1">Carbohydrate-binding domain-containing protein</fullName>
    </recommendedName>
</protein>
<evidence type="ECO:0000313" key="3">
    <source>
        <dbReference type="Proteomes" id="UP000076796"/>
    </source>
</evidence>
<organism evidence="2 3">
    <name type="scientific">Paenibacillus glucanolyticus</name>
    <dbReference type="NCBI Taxonomy" id="59843"/>
    <lineage>
        <taxon>Bacteria</taxon>
        <taxon>Bacillati</taxon>
        <taxon>Bacillota</taxon>
        <taxon>Bacilli</taxon>
        <taxon>Bacillales</taxon>
        <taxon>Paenibacillaceae</taxon>
        <taxon>Paenibacillus</taxon>
    </lineage>
</organism>
<proteinExistence type="predicted"/>
<gene>
    <name evidence="2" type="ORF">AWU65_12000</name>
</gene>
<keyword evidence="3" id="KW-1185">Reference proteome</keyword>
<dbReference type="GeneID" id="97558084"/>
<sequence length="211" mass="24252">MHNAAVYPCRPASFTRQGEEREQIDWSRYEAVVLHDTVTGHAVKEATEVRACWSPEYFHVQFVCQDSYMVSEYLHRDEPLYEQDVVELFVDDAGSGKEYIELEVSPNNVVFDALIRNDGGKTITTSDIKWDLTGLVTSVDHDEQGNWVCEITIPAVNFGNPPQRGRSWNVNFYRIDEDPQGIREYQAWSPTGEVNYHIPARFGKLEFVDDL</sequence>
<dbReference type="GO" id="GO:0016052">
    <property type="term" value="P:carbohydrate catabolic process"/>
    <property type="evidence" value="ECO:0007669"/>
    <property type="project" value="InterPro"/>
</dbReference>
<name>A0A163JHK6_9BACL</name>
<evidence type="ECO:0000313" key="2">
    <source>
        <dbReference type="EMBL" id="KZS46587.1"/>
    </source>
</evidence>
<accession>A0A163JHK6</accession>
<dbReference type="RefSeq" id="WP_063478400.1">
    <property type="nucleotide sequence ID" value="NZ_CP147845.1"/>
</dbReference>
<dbReference type="EMBL" id="LWMH01000001">
    <property type="protein sequence ID" value="KZS46587.1"/>
    <property type="molecule type" value="Genomic_DNA"/>
</dbReference>
<dbReference type="GO" id="GO:0004553">
    <property type="term" value="F:hydrolase activity, hydrolyzing O-glycosyl compounds"/>
    <property type="evidence" value="ECO:0007669"/>
    <property type="project" value="InterPro"/>
</dbReference>